<evidence type="ECO:0000313" key="4">
    <source>
        <dbReference type="Proteomes" id="UP000601435"/>
    </source>
</evidence>
<dbReference type="AlphaFoldDB" id="A0A812S2P1"/>
<feature type="compositionally biased region" description="Basic and acidic residues" evidence="2">
    <location>
        <begin position="433"/>
        <end position="457"/>
    </location>
</feature>
<dbReference type="EMBL" id="CAJNJA010020629">
    <property type="protein sequence ID" value="CAE7462699.1"/>
    <property type="molecule type" value="Genomic_DNA"/>
</dbReference>
<feature type="coiled-coil region" evidence="1">
    <location>
        <begin position="186"/>
        <end position="213"/>
    </location>
</feature>
<gene>
    <name evidence="3" type="ORF">SNEC2469_LOCUS12958</name>
</gene>
<reference evidence="3" key="1">
    <citation type="submission" date="2021-02" db="EMBL/GenBank/DDBJ databases">
        <authorList>
            <person name="Dougan E. K."/>
            <person name="Rhodes N."/>
            <person name="Thang M."/>
            <person name="Chan C."/>
        </authorList>
    </citation>
    <scope>NUCLEOTIDE SEQUENCE</scope>
</reference>
<sequence>MALFLGKSPNFGRLTERCGMRAGCEEMRRAEAQQRELQKELDEERLRLEGEKRKSCWQTEKRPSGDAAVRTAEMLRREKQEKRRHEEAYEEARNAQRDAEEQCRALKEQYNISDISLHHEQQADLAQCRSELDAATEELERSKAEGESLEARQRLSTQQQEVHGLQSAVQMLAAWEPRREGGRTKVTSLQASLDELSREKADLEAQVRDFQAKLALQSSCLSARQEELRQLQESEETWLQERASRAPGLKKELTRQSAELEALGGLQQRLDTEPNFCFRKHEAARQGWKYFAQGDPSRAAEGGARSARDLASERKALQEEKRLARQKVEEEMSNSSGYLHGWARRDLASAKKQLLEEKRLVQQKMEEAQMHRIQEKQLSRQALEEVYGFESIARTPASALLLTVTFEERRKHRLQQVDVASVRLWNADAPLGPEERDAFKSQLEEKTSLFRSAEEER</sequence>
<name>A0A812S2P1_9DINO</name>
<evidence type="ECO:0000256" key="2">
    <source>
        <dbReference type="SAM" id="MobiDB-lite"/>
    </source>
</evidence>
<feature type="region of interest" description="Disordered" evidence="2">
    <location>
        <begin position="78"/>
        <end position="98"/>
    </location>
</feature>
<feature type="region of interest" description="Disordered" evidence="2">
    <location>
        <begin position="431"/>
        <end position="457"/>
    </location>
</feature>
<proteinExistence type="predicted"/>
<keyword evidence="1" id="KW-0175">Coiled coil</keyword>
<dbReference type="Proteomes" id="UP000601435">
    <property type="component" value="Unassembled WGS sequence"/>
</dbReference>
<feature type="coiled-coil region" evidence="1">
    <location>
        <begin position="307"/>
        <end position="371"/>
    </location>
</feature>
<comment type="caution">
    <text evidence="3">The sequence shown here is derived from an EMBL/GenBank/DDBJ whole genome shotgun (WGS) entry which is preliminary data.</text>
</comment>
<evidence type="ECO:0000256" key="1">
    <source>
        <dbReference type="SAM" id="Coils"/>
    </source>
</evidence>
<organism evidence="3 4">
    <name type="scientific">Symbiodinium necroappetens</name>
    <dbReference type="NCBI Taxonomy" id="1628268"/>
    <lineage>
        <taxon>Eukaryota</taxon>
        <taxon>Sar</taxon>
        <taxon>Alveolata</taxon>
        <taxon>Dinophyceae</taxon>
        <taxon>Suessiales</taxon>
        <taxon>Symbiodiniaceae</taxon>
        <taxon>Symbiodinium</taxon>
    </lineage>
</organism>
<accession>A0A812S2P1</accession>
<evidence type="ECO:0000313" key="3">
    <source>
        <dbReference type="EMBL" id="CAE7462699.1"/>
    </source>
</evidence>
<keyword evidence="4" id="KW-1185">Reference proteome</keyword>
<protein>
    <submittedName>
        <fullName evidence="3">Uncharacterized protein</fullName>
    </submittedName>
</protein>
<dbReference type="OrthoDB" id="10327445at2759"/>